<dbReference type="OrthoDB" id="3757373at2"/>
<feature type="domain" description="Pyrrolo-quinoline quinone repeat" evidence="1">
    <location>
        <begin position="92"/>
        <end position="298"/>
    </location>
</feature>
<dbReference type="InterPro" id="IPR015943">
    <property type="entry name" value="WD40/YVTN_repeat-like_dom_sf"/>
</dbReference>
<comment type="caution">
    <text evidence="2">The sequence shown here is derived from an EMBL/GenBank/DDBJ whole genome shotgun (WGS) entry which is preliminary data.</text>
</comment>
<accession>A0A327ZF20</accession>
<dbReference type="PANTHER" id="PTHR34512">
    <property type="entry name" value="CELL SURFACE PROTEIN"/>
    <property type="match status" value="1"/>
</dbReference>
<dbReference type="SUPFAM" id="SSF50998">
    <property type="entry name" value="Quinoprotein alcohol dehydrogenase-like"/>
    <property type="match status" value="1"/>
</dbReference>
<dbReference type="Pfam" id="PF13360">
    <property type="entry name" value="PQQ_2"/>
    <property type="match status" value="1"/>
</dbReference>
<evidence type="ECO:0000259" key="1">
    <source>
        <dbReference type="Pfam" id="PF13360"/>
    </source>
</evidence>
<dbReference type="PANTHER" id="PTHR34512:SF30">
    <property type="entry name" value="OUTER MEMBRANE PROTEIN ASSEMBLY FACTOR BAMB"/>
    <property type="match status" value="1"/>
</dbReference>
<keyword evidence="3" id="KW-1185">Reference proteome</keyword>
<gene>
    <name evidence="2" type="ORF">B0I29_113261</name>
</gene>
<evidence type="ECO:0000313" key="3">
    <source>
        <dbReference type="Proteomes" id="UP000249341"/>
    </source>
</evidence>
<dbReference type="RefSeq" id="WP_111651846.1">
    <property type="nucleotide sequence ID" value="NZ_JACHWI010000005.1"/>
</dbReference>
<dbReference type="Proteomes" id="UP000249341">
    <property type="component" value="Unassembled WGS sequence"/>
</dbReference>
<organism evidence="2 3">
    <name type="scientific">Actinoplanes lutulentus</name>
    <dbReference type="NCBI Taxonomy" id="1287878"/>
    <lineage>
        <taxon>Bacteria</taxon>
        <taxon>Bacillati</taxon>
        <taxon>Actinomycetota</taxon>
        <taxon>Actinomycetes</taxon>
        <taxon>Micromonosporales</taxon>
        <taxon>Micromonosporaceae</taxon>
        <taxon>Actinoplanes</taxon>
    </lineage>
</organism>
<dbReference type="AlphaFoldDB" id="A0A327ZF20"/>
<sequence>MTVIDLGEFNNSLPSEPETPTIKTEFNPHSVRRMLLTVIVLACAFLVGPGEPPGLPLVRDLWSAPITDQDSMTIRADGIFVFRNTGINQVDLTAYEPATGKVLWSRPSEGNVNWMYQGEEAGLLLIPGDEKFSNLEYDDGSFGQIAYGGATTAMDARTGERLWKVTGEVQAAASGSVLLAERNPEGNFVSVWLADARTGAEIWRRPVSETLHMIVKNEGPAPVLVVLADPTGRTTVLRYADGSLIKEKQLPWTPAQPDSGIDTYLTIADDLVMVSRNDPAKARLAAYRTGSLERLWEIEAPSYSYLMECGPTLCLADGLTLQGLDPLTGRKVWERTGESSGLMLVGGYILASNNADPPAQFLVDPATGEQIGAGGVGWPVRYEPFDGSIVLLHRIYGEGPLRDAVDHLDLTTGEITRVGQLASSADQVEGSRCDAAGRYLACQRTGEVVVTSVG</sequence>
<proteinExistence type="predicted"/>
<evidence type="ECO:0000313" key="2">
    <source>
        <dbReference type="EMBL" id="RAK32963.1"/>
    </source>
</evidence>
<dbReference type="EMBL" id="QLMJ01000013">
    <property type="protein sequence ID" value="RAK32963.1"/>
    <property type="molecule type" value="Genomic_DNA"/>
</dbReference>
<protein>
    <submittedName>
        <fullName evidence="2">Putative pyrroloquinoline-quinone binding quinoprotein</fullName>
    </submittedName>
</protein>
<reference evidence="2 3" key="1">
    <citation type="submission" date="2018-06" db="EMBL/GenBank/DDBJ databases">
        <title>Genomic Encyclopedia of Type Strains, Phase III (KMG-III): the genomes of soil and plant-associated and newly described type strains.</title>
        <authorList>
            <person name="Whitman W."/>
        </authorList>
    </citation>
    <scope>NUCLEOTIDE SEQUENCE [LARGE SCALE GENOMIC DNA]</scope>
    <source>
        <strain evidence="2 3">CGMCC 4.7090</strain>
    </source>
</reference>
<dbReference type="InterPro" id="IPR011047">
    <property type="entry name" value="Quinoprotein_ADH-like_sf"/>
</dbReference>
<name>A0A327ZF20_9ACTN</name>
<dbReference type="InterPro" id="IPR002372">
    <property type="entry name" value="PQQ_rpt_dom"/>
</dbReference>
<dbReference type="Gene3D" id="2.130.10.10">
    <property type="entry name" value="YVTN repeat-like/Quinoprotein amine dehydrogenase"/>
    <property type="match status" value="1"/>
</dbReference>